<dbReference type="SUPFAM" id="SSF50952">
    <property type="entry name" value="Soluble quinoprotein glucose dehydrogenase"/>
    <property type="match status" value="1"/>
</dbReference>
<feature type="domain" description="Glucose/Sorbosone dehydrogenase" evidence="3">
    <location>
        <begin position="59"/>
        <end position="319"/>
    </location>
</feature>
<dbReference type="Pfam" id="PF07995">
    <property type="entry name" value="GSDH"/>
    <property type="match status" value="1"/>
</dbReference>
<evidence type="ECO:0000313" key="5">
    <source>
        <dbReference type="Proteomes" id="UP001157161"/>
    </source>
</evidence>
<dbReference type="Proteomes" id="UP001157161">
    <property type="component" value="Unassembled WGS sequence"/>
</dbReference>
<feature type="chain" id="PRO_5041318168" description="Glucose/Sorbosone dehydrogenase domain-containing protein" evidence="2">
    <location>
        <begin position="25"/>
        <end position="409"/>
    </location>
</feature>
<dbReference type="InterPro" id="IPR012938">
    <property type="entry name" value="Glc/Sorbosone_DH"/>
</dbReference>
<evidence type="ECO:0000256" key="1">
    <source>
        <dbReference type="SAM" id="MobiDB-lite"/>
    </source>
</evidence>
<organism evidence="4 5">
    <name type="scientific">Litorihabitans aurantiacus</name>
    <dbReference type="NCBI Taxonomy" id="1930061"/>
    <lineage>
        <taxon>Bacteria</taxon>
        <taxon>Bacillati</taxon>
        <taxon>Actinomycetota</taxon>
        <taxon>Actinomycetes</taxon>
        <taxon>Micrococcales</taxon>
        <taxon>Beutenbergiaceae</taxon>
        <taxon>Litorihabitans</taxon>
    </lineage>
</organism>
<comment type="caution">
    <text evidence="4">The sequence shown here is derived from an EMBL/GenBank/DDBJ whole genome shotgun (WGS) entry which is preliminary data.</text>
</comment>
<evidence type="ECO:0000256" key="2">
    <source>
        <dbReference type="SAM" id="SignalP"/>
    </source>
</evidence>
<dbReference type="PANTHER" id="PTHR19328">
    <property type="entry name" value="HEDGEHOG-INTERACTING PROTEIN"/>
    <property type="match status" value="1"/>
</dbReference>
<dbReference type="RefSeq" id="WP_284252487.1">
    <property type="nucleotide sequence ID" value="NZ_BSUM01000001.1"/>
</dbReference>
<proteinExistence type="predicted"/>
<dbReference type="InterPro" id="IPR011041">
    <property type="entry name" value="Quinoprot_gluc/sorb_DH_b-prop"/>
</dbReference>
<sequence length="409" mass="43713">MRLRAGVLAVTAAALLLPPSAALAHPGHDHEAPGAVVADEEALDWANYDRVTLTKNVGEPIGLKVMPDLTVLTTARDGSIRHTDPETGVVNVVARVPVYANSEDGLQNLALDPDFEDNGWVYLYYAPAVMDEEGYPTSTPQGSAPTTLPAGEDEATYWDQWKGYNQLTRVKWDFEARTLDMASEQVILKVGVERGQCCHVGGDIDFDLDGNVLVSTGDNTPASTPGANGFAPNNDAPGMNPGLDARRSAGNSNDLRGSILRITVAEDGTYTIPEGNLWEPGTENTRPEIFATGLRNPFRMAVDPESGAVTWGDYGPDSGVASAERGPMGYVEWQSTTESLFGGWPYCHGPNANYNNWDFATATGGAFFDCEAGAINDSRWNTGLETLPRPPRRSSTTATTPATSPSTSS</sequence>
<reference evidence="4" key="2">
    <citation type="submission" date="2023-02" db="EMBL/GenBank/DDBJ databases">
        <authorList>
            <person name="Sun Q."/>
            <person name="Mori K."/>
        </authorList>
    </citation>
    <scope>NUCLEOTIDE SEQUENCE</scope>
    <source>
        <strain evidence="4">NBRC 112290</strain>
    </source>
</reference>
<name>A0AA37UP15_9MICO</name>
<protein>
    <recommendedName>
        <fullName evidence="3">Glucose/Sorbosone dehydrogenase domain-containing protein</fullName>
    </recommendedName>
</protein>
<keyword evidence="5" id="KW-1185">Reference proteome</keyword>
<feature type="compositionally biased region" description="Low complexity" evidence="1">
    <location>
        <begin position="393"/>
        <end position="409"/>
    </location>
</feature>
<feature type="region of interest" description="Disordered" evidence="1">
    <location>
        <begin position="219"/>
        <end position="251"/>
    </location>
</feature>
<dbReference type="AlphaFoldDB" id="A0AA37UP15"/>
<keyword evidence="2" id="KW-0732">Signal</keyword>
<accession>A0AA37UP15</accession>
<dbReference type="PANTHER" id="PTHR19328:SF75">
    <property type="entry name" value="ALDOSE SUGAR DEHYDROGENASE YLII"/>
    <property type="match status" value="1"/>
</dbReference>
<evidence type="ECO:0000259" key="3">
    <source>
        <dbReference type="Pfam" id="PF07995"/>
    </source>
</evidence>
<feature type="signal peptide" evidence="2">
    <location>
        <begin position="1"/>
        <end position="24"/>
    </location>
</feature>
<reference evidence="4" key="1">
    <citation type="journal article" date="2014" name="Int. J. Syst. Evol. Microbiol.">
        <title>Complete genome sequence of Corynebacterium casei LMG S-19264T (=DSM 44701T), isolated from a smear-ripened cheese.</title>
        <authorList>
            <consortium name="US DOE Joint Genome Institute (JGI-PGF)"/>
            <person name="Walter F."/>
            <person name="Albersmeier A."/>
            <person name="Kalinowski J."/>
            <person name="Ruckert C."/>
        </authorList>
    </citation>
    <scope>NUCLEOTIDE SEQUENCE</scope>
    <source>
        <strain evidence="4">NBRC 112290</strain>
    </source>
</reference>
<feature type="region of interest" description="Disordered" evidence="1">
    <location>
        <begin position="380"/>
        <end position="409"/>
    </location>
</feature>
<gene>
    <name evidence="4" type="ORF">GCM10025875_04080</name>
</gene>
<dbReference type="EMBL" id="BSUM01000001">
    <property type="protein sequence ID" value="GMA30416.1"/>
    <property type="molecule type" value="Genomic_DNA"/>
</dbReference>
<dbReference type="InterPro" id="IPR011042">
    <property type="entry name" value="6-blade_b-propeller_TolB-like"/>
</dbReference>
<dbReference type="Gene3D" id="2.120.10.30">
    <property type="entry name" value="TolB, C-terminal domain"/>
    <property type="match status" value="1"/>
</dbReference>
<evidence type="ECO:0000313" key="4">
    <source>
        <dbReference type="EMBL" id="GMA30416.1"/>
    </source>
</evidence>